<feature type="transmembrane region" description="Helical" evidence="1">
    <location>
        <begin position="54"/>
        <end position="72"/>
    </location>
</feature>
<keyword evidence="3" id="KW-1185">Reference proteome</keyword>
<keyword evidence="1" id="KW-0812">Transmembrane</keyword>
<keyword evidence="1" id="KW-0472">Membrane</keyword>
<organism evidence="2 3">
    <name type="scientific">Haloarcula nitratireducens</name>
    <dbReference type="NCBI Taxonomy" id="2487749"/>
    <lineage>
        <taxon>Archaea</taxon>
        <taxon>Methanobacteriati</taxon>
        <taxon>Methanobacteriota</taxon>
        <taxon>Stenosarchaea group</taxon>
        <taxon>Halobacteria</taxon>
        <taxon>Halobacteriales</taxon>
        <taxon>Haloarculaceae</taxon>
        <taxon>Haloarcula</taxon>
    </lineage>
</organism>
<sequence>MHGSDILRAVNGGILSLNPDRECLTDKVSAREDAGSFNRATTEAAITTMLLPELRPLILLLAVGSLLVAGIVKGTLGFGVGLVSATFVAWSTIDCIAKTR</sequence>
<dbReference type="EMBL" id="RKLT01000018">
    <property type="protein sequence ID" value="MBX0297377.1"/>
    <property type="molecule type" value="Genomic_DNA"/>
</dbReference>
<protein>
    <submittedName>
        <fullName evidence="2">Uncharacterized protein</fullName>
    </submittedName>
</protein>
<evidence type="ECO:0000256" key="1">
    <source>
        <dbReference type="SAM" id="Phobius"/>
    </source>
</evidence>
<gene>
    <name evidence="2" type="ORF">EGH23_21090</name>
</gene>
<proteinExistence type="predicted"/>
<evidence type="ECO:0000313" key="2">
    <source>
        <dbReference type="EMBL" id="MBX0297377.1"/>
    </source>
</evidence>
<evidence type="ECO:0000313" key="3">
    <source>
        <dbReference type="Proteomes" id="UP001430455"/>
    </source>
</evidence>
<accession>A0AAW4PH12</accession>
<keyword evidence="1" id="KW-1133">Transmembrane helix</keyword>
<reference evidence="2 3" key="1">
    <citation type="submission" date="2021-06" db="EMBL/GenBank/DDBJ databases">
        <title>Halomicroarcula sp. a new haloarchaeum isolated from saline soil.</title>
        <authorList>
            <person name="Duran-Viseras A."/>
            <person name="Sanchez-Porro C."/>
            <person name="Ventosa A."/>
        </authorList>
    </citation>
    <scope>NUCLEOTIDE SEQUENCE [LARGE SCALE GENOMIC DNA]</scope>
    <source>
        <strain evidence="2 3">F27</strain>
    </source>
</reference>
<dbReference type="Proteomes" id="UP001430455">
    <property type="component" value="Unassembled WGS sequence"/>
</dbReference>
<dbReference type="RefSeq" id="WP_220581963.1">
    <property type="nucleotide sequence ID" value="NZ_RKLT01000018.1"/>
</dbReference>
<name>A0AAW4PH12_9EURY</name>
<comment type="caution">
    <text evidence="2">The sequence shown here is derived from an EMBL/GenBank/DDBJ whole genome shotgun (WGS) entry which is preliminary data.</text>
</comment>
<dbReference type="AlphaFoldDB" id="A0AAW4PH12"/>